<evidence type="ECO:0000313" key="2">
    <source>
        <dbReference type="EMBL" id="KAA8641844.1"/>
    </source>
</evidence>
<sequence>MELKGKIPHPRNPDHAHKVSSGGSSHSWKITLGLSAAIQGLKLKAGLFAMANRNFTRAWSVRTDTRIGTRYL</sequence>
<dbReference type="RefSeq" id="XP_033421206.1">
    <property type="nucleotide sequence ID" value="XM_033575351.1"/>
</dbReference>
<dbReference type="EMBL" id="QUQM01000008">
    <property type="protein sequence ID" value="KAA8641844.1"/>
    <property type="molecule type" value="Genomic_DNA"/>
</dbReference>
<dbReference type="Proteomes" id="UP000324241">
    <property type="component" value="Unassembled WGS sequence"/>
</dbReference>
<comment type="caution">
    <text evidence="2">The sequence shown here is derived from an EMBL/GenBank/DDBJ whole genome shotgun (WGS) entry which is preliminary data.</text>
</comment>
<organism evidence="2 3">
    <name type="scientific">Aspergillus tanneri</name>
    <dbReference type="NCBI Taxonomy" id="1220188"/>
    <lineage>
        <taxon>Eukaryota</taxon>
        <taxon>Fungi</taxon>
        <taxon>Dikarya</taxon>
        <taxon>Ascomycota</taxon>
        <taxon>Pezizomycotina</taxon>
        <taxon>Eurotiomycetes</taxon>
        <taxon>Eurotiomycetidae</taxon>
        <taxon>Eurotiales</taxon>
        <taxon>Aspergillaceae</taxon>
        <taxon>Aspergillus</taxon>
        <taxon>Aspergillus subgen. Circumdati</taxon>
    </lineage>
</organism>
<evidence type="ECO:0000313" key="3">
    <source>
        <dbReference type="Proteomes" id="UP000324241"/>
    </source>
</evidence>
<name>A0A5M9M959_9EURO</name>
<proteinExistence type="predicted"/>
<gene>
    <name evidence="2" type="ORF">ATNIH1004_010783</name>
</gene>
<dbReference type="GeneID" id="54333484"/>
<dbReference type="AlphaFoldDB" id="A0A5M9M959"/>
<accession>A0A5M9M959</accession>
<reference evidence="2 3" key="1">
    <citation type="submission" date="2019-08" db="EMBL/GenBank/DDBJ databases">
        <title>The genome sequence of a newly discovered highly antifungal drug resistant Aspergillus species, Aspergillus tanneri NIH 1004.</title>
        <authorList>
            <person name="Mounaud S."/>
            <person name="Singh I."/>
            <person name="Joardar V."/>
            <person name="Pakala S."/>
            <person name="Pakala S."/>
            <person name="Venepally P."/>
            <person name="Chung J.K."/>
            <person name="Losada L."/>
            <person name="Nierman W.C."/>
        </authorList>
    </citation>
    <scope>NUCLEOTIDE SEQUENCE [LARGE SCALE GENOMIC DNA]</scope>
    <source>
        <strain evidence="2 3">NIH1004</strain>
    </source>
</reference>
<feature type="region of interest" description="Disordered" evidence="1">
    <location>
        <begin position="1"/>
        <end position="25"/>
    </location>
</feature>
<feature type="compositionally biased region" description="Basic and acidic residues" evidence="1">
    <location>
        <begin position="1"/>
        <end position="17"/>
    </location>
</feature>
<protein>
    <submittedName>
        <fullName evidence="2">Uncharacterized protein</fullName>
    </submittedName>
</protein>
<evidence type="ECO:0000256" key="1">
    <source>
        <dbReference type="SAM" id="MobiDB-lite"/>
    </source>
</evidence>